<dbReference type="EMBL" id="LXQA010509452">
    <property type="protein sequence ID" value="MCI56254.1"/>
    <property type="molecule type" value="Genomic_DNA"/>
</dbReference>
<feature type="non-terminal residue" evidence="2">
    <location>
        <position position="79"/>
    </location>
</feature>
<name>A0A392T6V4_9FABA</name>
<keyword evidence="3" id="KW-1185">Reference proteome</keyword>
<comment type="caution">
    <text evidence="2">The sequence shown here is derived from an EMBL/GenBank/DDBJ whole genome shotgun (WGS) entry which is preliminary data.</text>
</comment>
<dbReference type="Proteomes" id="UP000265520">
    <property type="component" value="Unassembled WGS sequence"/>
</dbReference>
<sequence length="79" mass="8796">MLGIPLDFDNGDGQNIWTETAKENSSGNVKEGKIPGLLRQTKTMKEIPFGNLNEGKIPREHHKTKTMKEIPHGNVNEGK</sequence>
<protein>
    <submittedName>
        <fullName evidence="2">Uncharacterized protein</fullName>
    </submittedName>
</protein>
<evidence type="ECO:0000313" key="2">
    <source>
        <dbReference type="EMBL" id="MCI56254.1"/>
    </source>
</evidence>
<proteinExistence type="predicted"/>
<reference evidence="2 3" key="1">
    <citation type="journal article" date="2018" name="Front. Plant Sci.">
        <title>Red Clover (Trifolium pratense) and Zigzag Clover (T. medium) - A Picture of Genomic Similarities and Differences.</title>
        <authorList>
            <person name="Dluhosova J."/>
            <person name="Istvanek J."/>
            <person name="Nedelnik J."/>
            <person name="Repkova J."/>
        </authorList>
    </citation>
    <scope>NUCLEOTIDE SEQUENCE [LARGE SCALE GENOMIC DNA]</scope>
    <source>
        <strain evidence="3">cv. 10/8</strain>
        <tissue evidence="2">Leaf</tissue>
    </source>
</reference>
<accession>A0A392T6V4</accession>
<evidence type="ECO:0000313" key="3">
    <source>
        <dbReference type="Proteomes" id="UP000265520"/>
    </source>
</evidence>
<dbReference type="AlphaFoldDB" id="A0A392T6V4"/>
<organism evidence="2 3">
    <name type="scientific">Trifolium medium</name>
    <dbReference type="NCBI Taxonomy" id="97028"/>
    <lineage>
        <taxon>Eukaryota</taxon>
        <taxon>Viridiplantae</taxon>
        <taxon>Streptophyta</taxon>
        <taxon>Embryophyta</taxon>
        <taxon>Tracheophyta</taxon>
        <taxon>Spermatophyta</taxon>
        <taxon>Magnoliopsida</taxon>
        <taxon>eudicotyledons</taxon>
        <taxon>Gunneridae</taxon>
        <taxon>Pentapetalae</taxon>
        <taxon>rosids</taxon>
        <taxon>fabids</taxon>
        <taxon>Fabales</taxon>
        <taxon>Fabaceae</taxon>
        <taxon>Papilionoideae</taxon>
        <taxon>50 kb inversion clade</taxon>
        <taxon>NPAAA clade</taxon>
        <taxon>Hologalegina</taxon>
        <taxon>IRL clade</taxon>
        <taxon>Trifolieae</taxon>
        <taxon>Trifolium</taxon>
    </lineage>
</organism>
<feature type="region of interest" description="Disordered" evidence="1">
    <location>
        <begin position="50"/>
        <end position="79"/>
    </location>
</feature>
<evidence type="ECO:0000256" key="1">
    <source>
        <dbReference type="SAM" id="MobiDB-lite"/>
    </source>
</evidence>